<dbReference type="GO" id="GO:1902716">
    <property type="term" value="C:cell cortex of growing cell tip"/>
    <property type="evidence" value="ECO:0007669"/>
    <property type="project" value="TreeGrafter"/>
</dbReference>
<feature type="region of interest" description="Disordered" evidence="2">
    <location>
        <begin position="154"/>
        <end position="327"/>
    </location>
</feature>
<reference evidence="4" key="2">
    <citation type="journal article" date="2020" name="Nat. Commun.">
        <title>Large-scale genome sequencing of mycorrhizal fungi provides insights into the early evolution of symbiotic traits.</title>
        <authorList>
            <person name="Miyauchi S."/>
            <person name="Kiss E."/>
            <person name="Kuo A."/>
            <person name="Drula E."/>
            <person name="Kohler A."/>
            <person name="Sanchez-Garcia M."/>
            <person name="Morin E."/>
            <person name="Andreopoulos B."/>
            <person name="Barry K.W."/>
            <person name="Bonito G."/>
            <person name="Buee M."/>
            <person name="Carver A."/>
            <person name="Chen C."/>
            <person name="Cichocki N."/>
            <person name="Clum A."/>
            <person name="Culley D."/>
            <person name="Crous P.W."/>
            <person name="Fauchery L."/>
            <person name="Girlanda M."/>
            <person name="Hayes R.D."/>
            <person name="Keri Z."/>
            <person name="LaButti K."/>
            <person name="Lipzen A."/>
            <person name="Lombard V."/>
            <person name="Magnuson J."/>
            <person name="Maillard F."/>
            <person name="Murat C."/>
            <person name="Nolan M."/>
            <person name="Ohm R.A."/>
            <person name="Pangilinan J."/>
            <person name="Pereira M.F."/>
            <person name="Perotto S."/>
            <person name="Peter M."/>
            <person name="Pfister S."/>
            <person name="Riley R."/>
            <person name="Sitrit Y."/>
            <person name="Stielow J.B."/>
            <person name="Szollosi G."/>
            <person name="Zifcakova L."/>
            <person name="Stursova M."/>
            <person name="Spatafora J.W."/>
            <person name="Tedersoo L."/>
            <person name="Vaario L.M."/>
            <person name="Yamada A."/>
            <person name="Yan M."/>
            <person name="Wang P."/>
            <person name="Xu J."/>
            <person name="Bruns T."/>
            <person name="Baldrian P."/>
            <person name="Vilgalys R."/>
            <person name="Dunand C."/>
            <person name="Henrissat B."/>
            <person name="Grigoriev I.V."/>
            <person name="Hibbett D."/>
            <person name="Nagy L.G."/>
            <person name="Martin F.M."/>
        </authorList>
    </citation>
    <scope>NUCLEOTIDE SEQUENCE</scope>
    <source>
        <strain evidence="4">Prilba</strain>
    </source>
</reference>
<dbReference type="Proteomes" id="UP000759537">
    <property type="component" value="Unassembled WGS sequence"/>
</dbReference>
<evidence type="ECO:0000259" key="3">
    <source>
        <dbReference type="SMART" id="SM00555"/>
    </source>
</evidence>
<comment type="caution">
    <text evidence="4">The sequence shown here is derived from an EMBL/GenBank/DDBJ whole genome shotgun (WGS) entry which is preliminary data.</text>
</comment>
<protein>
    <recommendedName>
        <fullName evidence="3">GIT Spa2 homology (SHD) domain-containing protein</fullName>
    </recommendedName>
</protein>
<dbReference type="Pfam" id="PF12205">
    <property type="entry name" value="GIT1_C"/>
    <property type="match status" value="1"/>
</dbReference>
<evidence type="ECO:0000256" key="1">
    <source>
        <dbReference type="ARBA" id="ARBA00022737"/>
    </source>
</evidence>
<dbReference type="InterPro" id="IPR013724">
    <property type="entry name" value="GIT_SHD"/>
</dbReference>
<feature type="region of interest" description="Disordered" evidence="2">
    <location>
        <begin position="703"/>
        <end position="776"/>
    </location>
</feature>
<feature type="region of interest" description="Disordered" evidence="2">
    <location>
        <begin position="1"/>
        <end position="41"/>
    </location>
</feature>
<feature type="region of interest" description="Disordered" evidence="2">
    <location>
        <begin position="455"/>
        <end position="475"/>
    </location>
</feature>
<feature type="compositionally biased region" description="Basic and acidic residues" evidence="2">
    <location>
        <begin position="742"/>
        <end position="765"/>
    </location>
</feature>
<accession>A0A9P5TB34</accession>
<dbReference type="Pfam" id="PF23742">
    <property type="entry name" value="VBS_C3G9"/>
    <property type="match status" value="1"/>
</dbReference>
<dbReference type="AlphaFoldDB" id="A0A9P5TB34"/>
<keyword evidence="5" id="KW-1185">Reference proteome</keyword>
<name>A0A9P5TB34_9AGAM</name>
<dbReference type="Pfam" id="PF08518">
    <property type="entry name" value="GIT_SHD"/>
    <property type="match status" value="2"/>
</dbReference>
<gene>
    <name evidence="4" type="ORF">DFH94DRAFT_304625</name>
</gene>
<reference evidence="4" key="1">
    <citation type="submission" date="2019-10" db="EMBL/GenBank/DDBJ databases">
        <authorList>
            <consortium name="DOE Joint Genome Institute"/>
            <person name="Kuo A."/>
            <person name="Miyauchi S."/>
            <person name="Kiss E."/>
            <person name="Drula E."/>
            <person name="Kohler A."/>
            <person name="Sanchez-Garcia M."/>
            <person name="Andreopoulos B."/>
            <person name="Barry K.W."/>
            <person name="Bonito G."/>
            <person name="Buee M."/>
            <person name="Carver A."/>
            <person name="Chen C."/>
            <person name="Cichocki N."/>
            <person name="Clum A."/>
            <person name="Culley D."/>
            <person name="Crous P.W."/>
            <person name="Fauchery L."/>
            <person name="Girlanda M."/>
            <person name="Hayes R."/>
            <person name="Keri Z."/>
            <person name="LaButti K."/>
            <person name="Lipzen A."/>
            <person name="Lombard V."/>
            <person name="Magnuson J."/>
            <person name="Maillard F."/>
            <person name="Morin E."/>
            <person name="Murat C."/>
            <person name="Nolan M."/>
            <person name="Ohm R."/>
            <person name="Pangilinan J."/>
            <person name="Pereira M."/>
            <person name="Perotto S."/>
            <person name="Peter M."/>
            <person name="Riley R."/>
            <person name="Sitrit Y."/>
            <person name="Stielow B."/>
            <person name="Szollosi G."/>
            <person name="Zifcakova L."/>
            <person name="Stursova M."/>
            <person name="Spatafora J.W."/>
            <person name="Tedersoo L."/>
            <person name="Vaario L.-M."/>
            <person name="Yamada A."/>
            <person name="Yan M."/>
            <person name="Wang P."/>
            <person name="Xu J."/>
            <person name="Bruns T."/>
            <person name="Baldrian P."/>
            <person name="Vilgalys R."/>
            <person name="Henrissat B."/>
            <person name="Grigoriev I.V."/>
            <person name="Hibbett D."/>
            <person name="Nagy L.G."/>
            <person name="Martin F.M."/>
        </authorList>
    </citation>
    <scope>NUCLEOTIDE SEQUENCE</scope>
    <source>
        <strain evidence="4">Prilba</strain>
    </source>
</reference>
<feature type="compositionally biased region" description="Polar residues" evidence="2">
    <location>
        <begin position="732"/>
        <end position="741"/>
    </location>
</feature>
<dbReference type="SMART" id="SM00555">
    <property type="entry name" value="GIT"/>
    <property type="match status" value="2"/>
</dbReference>
<dbReference type="EMBL" id="WHVB01000004">
    <property type="protein sequence ID" value="KAF8483318.1"/>
    <property type="molecule type" value="Genomic_DNA"/>
</dbReference>
<keyword evidence="1" id="KW-0677">Repeat</keyword>
<dbReference type="InterPro" id="IPR022018">
    <property type="entry name" value="GIT1_C"/>
</dbReference>
<feature type="compositionally biased region" description="Polar residues" evidence="2">
    <location>
        <begin position="270"/>
        <end position="288"/>
    </location>
</feature>
<evidence type="ECO:0000313" key="4">
    <source>
        <dbReference type="EMBL" id="KAF8483318.1"/>
    </source>
</evidence>
<dbReference type="GO" id="GO:0005826">
    <property type="term" value="C:actomyosin contractile ring"/>
    <property type="evidence" value="ECO:0007669"/>
    <property type="project" value="TreeGrafter"/>
</dbReference>
<organism evidence="4 5">
    <name type="scientific">Russula ochroleuca</name>
    <dbReference type="NCBI Taxonomy" id="152965"/>
    <lineage>
        <taxon>Eukaryota</taxon>
        <taxon>Fungi</taxon>
        <taxon>Dikarya</taxon>
        <taxon>Basidiomycota</taxon>
        <taxon>Agaricomycotina</taxon>
        <taxon>Agaricomycetes</taxon>
        <taxon>Russulales</taxon>
        <taxon>Russulaceae</taxon>
        <taxon>Russula</taxon>
    </lineage>
</organism>
<feature type="domain" description="GIT Spa2 homology (SHD)" evidence="3">
    <location>
        <begin position="122"/>
        <end position="152"/>
    </location>
</feature>
<proteinExistence type="predicted"/>
<feature type="compositionally biased region" description="Polar residues" evidence="2">
    <location>
        <begin position="250"/>
        <end position="261"/>
    </location>
</feature>
<evidence type="ECO:0000313" key="5">
    <source>
        <dbReference type="Proteomes" id="UP000759537"/>
    </source>
</evidence>
<dbReference type="InterPro" id="IPR039892">
    <property type="entry name" value="Spa2/Sph1"/>
</dbReference>
<evidence type="ECO:0000256" key="2">
    <source>
        <dbReference type="SAM" id="MobiDB-lite"/>
    </source>
</evidence>
<dbReference type="PANTHER" id="PTHR21601">
    <property type="entry name" value="SPA2 PROTEIN"/>
    <property type="match status" value="1"/>
</dbReference>
<feature type="compositionally biased region" description="Polar residues" evidence="2">
    <location>
        <begin position="1"/>
        <end position="22"/>
    </location>
</feature>
<feature type="domain" description="GIT Spa2 homology (SHD)" evidence="3">
    <location>
        <begin position="71"/>
        <end position="101"/>
    </location>
</feature>
<dbReference type="PANTHER" id="PTHR21601:SF0">
    <property type="entry name" value="PROTEIN SPA2-RELATED"/>
    <property type="match status" value="1"/>
</dbReference>
<dbReference type="OrthoDB" id="5588096at2759"/>
<feature type="compositionally biased region" description="Polar residues" evidence="2">
    <location>
        <begin position="706"/>
        <end position="718"/>
    </location>
</feature>
<dbReference type="GO" id="GO:0005078">
    <property type="term" value="F:MAP-kinase scaffold activity"/>
    <property type="evidence" value="ECO:0007669"/>
    <property type="project" value="TreeGrafter"/>
</dbReference>
<feature type="compositionally biased region" description="Basic and acidic residues" evidence="2">
    <location>
        <begin position="23"/>
        <end position="32"/>
    </location>
</feature>
<feature type="compositionally biased region" description="Acidic residues" evidence="2">
    <location>
        <begin position="313"/>
        <end position="325"/>
    </location>
</feature>
<dbReference type="InterPro" id="IPR056439">
    <property type="entry name" value="VBS_C3G9"/>
</dbReference>
<sequence length="913" mass="101244">MRSTRAPSPTLTSFSGISNYRTDTYKPIRDKSSASTPPIDSYQVARSHFDELSKYLSSYLAKEPANSRSTARQKLTRLTRQQFQELSTDVYDELIRRKTNSDNNQVPFLPVRDEFHPKRNQARQKLATLPLSRFRDLSSDVYYELLRRYPEFKEEPSDVASPGSTYDDFPSPDFPTAPRDRDKELPTPARFGRLSEDRERPPSGGSRPRRSQDDYNPPIVARRGDDPFADGPSEPLSDRDPLTSRRKPSQDTATTSRSQQLDLGRRPSIASGTDSTSTTNAQSATVTSGIIIPNKSTIAEEDIEVPYGRSESAPEDGDGEADEVESGLGALARRLAQDPDTDGGARSDDYYDKISFGRTSVASDRSARVVGGRASAAPNEDGEKMRRDYEFRIATMQSRIAGLEREVEDGDVRALQLEQSDRRIKQLEDDLDKFRRRAEEQSAAMLGIQKELENVREDAQRSRERGARRTQQDEDELQILRERCDRLEDERTPAADSDVVEQLRSDMEGLLVEVSDLSRRNDELMTSKDSDLILIRDLDAQLKDYKRKYEQAKTELRSVKATSALFLQKPRFDDQLPLSADGAIPDVHLTAFLTAIDSLLSAGRGNAPTRVLTPMKSVVNAVTNILDDVRSHSRRYSDPEGVHALEERVEATLSNLVTASKTHATSSGLSPVSLLDAAASHVSAAVTELGRVVFLRRATKAEQEQFAPSSIGTATSGFTPGLRTVDEVRPSATHQRGLSETSSRRGERDREPVRDEREHLTHESSSDDSSAPPTIFDHRTVNAAGITSPDSTAAEGSEDAWTELRPYLEAQTESIIYAIQSVLSGVRSPTPSPTLNENLTQIITIVSSIVAVCHDNLPASQARHGGDILHELSEHADKLSEMQALPEVTKESRQVMAKSSFAIANAMKALQKL</sequence>